<protein>
    <submittedName>
        <fullName evidence="2">Uncharacterized protein</fullName>
    </submittedName>
</protein>
<name>A0A197JYP9_9FUNG</name>
<evidence type="ECO:0000313" key="2">
    <source>
        <dbReference type="EMBL" id="OAQ29379.1"/>
    </source>
</evidence>
<evidence type="ECO:0000256" key="1">
    <source>
        <dbReference type="SAM" id="MobiDB-lite"/>
    </source>
</evidence>
<dbReference type="AlphaFoldDB" id="A0A197JYP9"/>
<dbReference type="Proteomes" id="UP000078512">
    <property type="component" value="Unassembled WGS sequence"/>
</dbReference>
<gene>
    <name evidence="2" type="ORF">K457DRAFT_510417</name>
</gene>
<organism evidence="2 3">
    <name type="scientific">Linnemannia elongata AG-77</name>
    <dbReference type="NCBI Taxonomy" id="1314771"/>
    <lineage>
        <taxon>Eukaryota</taxon>
        <taxon>Fungi</taxon>
        <taxon>Fungi incertae sedis</taxon>
        <taxon>Mucoromycota</taxon>
        <taxon>Mortierellomycotina</taxon>
        <taxon>Mortierellomycetes</taxon>
        <taxon>Mortierellales</taxon>
        <taxon>Mortierellaceae</taxon>
        <taxon>Linnemannia</taxon>
    </lineage>
</organism>
<reference evidence="2 3" key="1">
    <citation type="submission" date="2016-05" db="EMBL/GenBank/DDBJ databases">
        <title>Genome sequencing reveals origins of a unique bacterial endosymbiosis in the earliest lineages of terrestrial Fungi.</title>
        <authorList>
            <consortium name="DOE Joint Genome Institute"/>
            <person name="Uehling J."/>
            <person name="Gryganskyi A."/>
            <person name="Hameed K."/>
            <person name="Tschaplinski T."/>
            <person name="Misztal P."/>
            <person name="Wu S."/>
            <person name="Desiro A."/>
            <person name="Vande Pol N."/>
            <person name="Du Z.-Y."/>
            <person name="Zienkiewicz A."/>
            <person name="Zienkiewicz K."/>
            <person name="Morin E."/>
            <person name="Tisserant E."/>
            <person name="Splivallo R."/>
            <person name="Hainaut M."/>
            <person name="Henrissat B."/>
            <person name="Ohm R."/>
            <person name="Kuo A."/>
            <person name="Yan J."/>
            <person name="Lipzen A."/>
            <person name="Nolan M."/>
            <person name="Labutti K."/>
            <person name="Barry K."/>
            <person name="Goldstein A."/>
            <person name="Labbe J."/>
            <person name="Schadt C."/>
            <person name="Tuskan G."/>
            <person name="Grigoriev I."/>
            <person name="Martin F."/>
            <person name="Vilgalys R."/>
            <person name="Bonito G."/>
        </authorList>
    </citation>
    <scope>NUCLEOTIDE SEQUENCE [LARGE SCALE GENOMIC DNA]</scope>
    <source>
        <strain evidence="2 3">AG-77</strain>
    </source>
</reference>
<evidence type="ECO:0000313" key="3">
    <source>
        <dbReference type="Proteomes" id="UP000078512"/>
    </source>
</evidence>
<dbReference type="EMBL" id="KV442041">
    <property type="protein sequence ID" value="OAQ29379.1"/>
    <property type="molecule type" value="Genomic_DNA"/>
</dbReference>
<sequence length="165" mass="19099">MVGTLEPIQTEEERSPDGILKPSQAVEERFPDGILKPSQAEEERFPDGILKPSQAEEERFPDGILKPSQADERMILLGFDPRTSCKPQQEECSFTRYTLIRHHFQRKIPLKISIVEHFKLCELGWFGSSLIVLQERETQRDYLYFFSNSRDKKEKSAVPRTSPST</sequence>
<keyword evidence="3" id="KW-1185">Reference proteome</keyword>
<feature type="region of interest" description="Disordered" evidence="1">
    <location>
        <begin position="1"/>
        <end position="69"/>
    </location>
</feature>
<accession>A0A197JYP9</accession>
<proteinExistence type="predicted"/>